<dbReference type="SUPFAM" id="SSF53167">
    <property type="entry name" value="Purine and uridine phosphorylases"/>
    <property type="match status" value="1"/>
</dbReference>
<evidence type="ECO:0000259" key="4">
    <source>
        <dbReference type="Pfam" id="PF24883"/>
    </source>
</evidence>
<feature type="domain" description="GPI inositol-deacylase winged helix" evidence="3">
    <location>
        <begin position="654"/>
        <end position="727"/>
    </location>
</feature>
<feature type="non-terminal residue" evidence="5">
    <location>
        <position position="816"/>
    </location>
</feature>
<evidence type="ECO:0000256" key="1">
    <source>
        <dbReference type="ARBA" id="ARBA00022737"/>
    </source>
</evidence>
<feature type="domain" description="Nucleoside phosphorylase" evidence="2">
    <location>
        <begin position="9"/>
        <end position="303"/>
    </location>
</feature>
<proteinExistence type="predicted"/>
<dbReference type="EMBL" id="CABFNS010000711">
    <property type="protein sequence ID" value="VUC23741.1"/>
    <property type="molecule type" value="Genomic_DNA"/>
</dbReference>
<sequence length="816" mass="92161">MENENYTVAWICALATEGAAAREFFDTRHPSPRSQAPNDNNSYFLGKMGAHHVVIAVLPSDSYGTSSAAGVAKDLLRSFTSIRVALMVGIGGGAPSPTHDIRLGDIVVSTAANGHGGVVPYDFGKDVQDQDFMSTGHLNRPAVVVQTAVNAMRIEHASDGNGINEMVDAVLKQNARLRKSHGRPDPSSDRLYHPEYTHGSDGRCCAEADNEDVSKVVIRPRREDHDDDPEIHYGLIASADRLMKNAAHRDILANQHDIICFEMEAAGLMNHFPFLVVRGICDYSDTHKNKQWQGYAAMTAAAYAKSLLCRILPSRVEAEKKLSEIILETVTQTEHKVDELRVVADKKERDDILDWLTSIDYGPQHSDIIRRHQPGTGQWFLNSDKYESWFWGRKKTLYCPGMPGAGKTMMASMVVDSLLKDSRSDPSMGIAFIFCNYRHTAEQSCEKLLCSVLKQLAAPLPSVPVQLRSLKENHSSRATRPSIQELLGLLQVILDNYSITYLVIDALDEFQSSDDSRARFLNGLSNIQQHSELSILLTSRPTLDIRNHFRKATKLEIFAANDDILKYIKSRMPDLPSFIRTDLSLREEVITGIAGAVRGMFLLAQLHLDALKDTTSVRDVRNLIKHMSERKTDAYDSAYEDAMRRIEGQKPNTMKLAMRVLMWLTRAKRHLRDDELRHALSVELGSSSFNEENLVECDIISICAGMVVMDPVSRIVRLVHYTAQDFFERTWRPRFESDQKIITDICITYLSYEDFKRLILCNKAMCENLMRKFYRFHNYAASYWRHHAAHLSDESLGSVLHFLSIAKLQKQDAVWQ</sequence>
<dbReference type="InterPro" id="IPR027417">
    <property type="entry name" value="P-loop_NTPase"/>
</dbReference>
<dbReference type="Gene3D" id="3.40.50.1580">
    <property type="entry name" value="Nucleoside phosphorylase domain"/>
    <property type="match status" value="1"/>
</dbReference>
<protein>
    <recommendedName>
        <fullName evidence="7">NACHT domain-containing protein</fullName>
    </recommendedName>
</protein>
<name>A0ABY6TYF9_BIOOC</name>
<dbReference type="InterPro" id="IPR053137">
    <property type="entry name" value="NLR-like"/>
</dbReference>
<dbReference type="SUPFAM" id="SSF52540">
    <property type="entry name" value="P-loop containing nucleoside triphosphate hydrolases"/>
    <property type="match status" value="1"/>
</dbReference>
<dbReference type="Pfam" id="PF24883">
    <property type="entry name" value="NPHP3_N"/>
    <property type="match status" value="1"/>
</dbReference>
<feature type="domain" description="Nephrocystin 3-like N-terminal" evidence="4">
    <location>
        <begin position="375"/>
        <end position="540"/>
    </location>
</feature>
<dbReference type="Pfam" id="PF01048">
    <property type="entry name" value="PNP_UDP_1"/>
    <property type="match status" value="1"/>
</dbReference>
<gene>
    <name evidence="5" type="ORF">CLO192961_LOCUS125314</name>
</gene>
<dbReference type="InterPro" id="IPR035994">
    <property type="entry name" value="Nucleoside_phosphorylase_sf"/>
</dbReference>
<accession>A0ABY6TYF9</accession>
<dbReference type="InterPro" id="IPR056884">
    <property type="entry name" value="NPHP3-like_N"/>
</dbReference>
<evidence type="ECO:0008006" key="7">
    <source>
        <dbReference type="Google" id="ProtNLM"/>
    </source>
</evidence>
<evidence type="ECO:0000313" key="5">
    <source>
        <dbReference type="EMBL" id="VUC23741.1"/>
    </source>
</evidence>
<reference evidence="5 6" key="1">
    <citation type="submission" date="2019-06" db="EMBL/GenBank/DDBJ databases">
        <authorList>
            <person name="Broberg M."/>
        </authorList>
    </citation>
    <scope>NUCLEOTIDE SEQUENCE [LARGE SCALE GENOMIC DNA]</scope>
</reference>
<dbReference type="Pfam" id="PF22939">
    <property type="entry name" value="WHD_GPIID"/>
    <property type="match status" value="1"/>
</dbReference>
<keyword evidence="1" id="KW-0677">Repeat</keyword>
<evidence type="ECO:0000313" key="6">
    <source>
        <dbReference type="Proteomes" id="UP000766486"/>
    </source>
</evidence>
<organism evidence="5 6">
    <name type="scientific">Bionectria ochroleuca</name>
    <name type="common">Gliocladium roseum</name>
    <dbReference type="NCBI Taxonomy" id="29856"/>
    <lineage>
        <taxon>Eukaryota</taxon>
        <taxon>Fungi</taxon>
        <taxon>Dikarya</taxon>
        <taxon>Ascomycota</taxon>
        <taxon>Pezizomycotina</taxon>
        <taxon>Sordariomycetes</taxon>
        <taxon>Hypocreomycetidae</taxon>
        <taxon>Hypocreales</taxon>
        <taxon>Bionectriaceae</taxon>
        <taxon>Clonostachys</taxon>
    </lineage>
</organism>
<dbReference type="Gene3D" id="3.40.50.300">
    <property type="entry name" value="P-loop containing nucleotide triphosphate hydrolases"/>
    <property type="match status" value="1"/>
</dbReference>
<dbReference type="InterPro" id="IPR000845">
    <property type="entry name" value="Nucleoside_phosphorylase_d"/>
</dbReference>
<keyword evidence="6" id="KW-1185">Reference proteome</keyword>
<evidence type="ECO:0000259" key="3">
    <source>
        <dbReference type="Pfam" id="PF22939"/>
    </source>
</evidence>
<comment type="caution">
    <text evidence="5">The sequence shown here is derived from an EMBL/GenBank/DDBJ whole genome shotgun (WGS) entry which is preliminary data.</text>
</comment>
<dbReference type="Proteomes" id="UP000766486">
    <property type="component" value="Unassembled WGS sequence"/>
</dbReference>
<dbReference type="PANTHER" id="PTHR46082:SF11">
    <property type="entry name" value="AAA+ ATPASE DOMAIN-CONTAINING PROTEIN-RELATED"/>
    <property type="match status" value="1"/>
</dbReference>
<dbReference type="PANTHER" id="PTHR46082">
    <property type="entry name" value="ATP/GTP-BINDING PROTEIN-RELATED"/>
    <property type="match status" value="1"/>
</dbReference>
<dbReference type="InterPro" id="IPR054471">
    <property type="entry name" value="GPIID_WHD"/>
</dbReference>
<evidence type="ECO:0000259" key="2">
    <source>
        <dbReference type="Pfam" id="PF01048"/>
    </source>
</evidence>